<dbReference type="RefSeq" id="WP_033191777.1">
    <property type="nucleotide sequence ID" value="NZ_CP014334.2"/>
</dbReference>
<dbReference type="EMBL" id="CP014334">
    <property type="protein sequence ID" value="AMW32741.1"/>
    <property type="molecule type" value="Genomic_DNA"/>
</dbReference>
<proteinExistence type="predicted"/>
<sequence>MVVEVNNISLFEYYEGFSDFQEQIFQCKLNFLVQLSKMYAGSKFVFYNALGRFGVLEEVYKILGNIFEDFELDFGKEPVEFDSSPVNNLPHIRVDGKVAVVDNVETIGLVNVEDEKNLKCEYTKCFYLLENLTERDLEDKFKALKVEIMPRNFFESEITSSLRTTNQRYFVLKLIRGEEICL</sequence>
<dbReference type="KEGG" id="fia:NA23_05265"/>
<organism evidence="1 2">
    <name type="scientific">Fervidobacterium islandicum</name>
    <dbReference type="NCBI Taxonomy" id="2423"/>
    <lineage>
        <taxon>Bacteria</taxon>
        <taxon>Thermotogati</taxon>
        <taxon>Thermotogota</taxon>
        <taxon>Thermotogae</taxon>
        <taxon>Thermotogales</taxon>
        <taxon>Fervidobacteriaceae</taxon>
        <taxon>Fervidobacterium</taxon>
    </lineage>
</organism>
<dbReference type="AlphaFoldDB" id="A0AAI8GCZ9"/>
<protein>
    <submittedName>
        <fullName evidence="1">Uncharacterized protein</fullName>
    </submittedName>
</protein>
<evidence type="ECO:0000313" key="1">
    <source>
        <dbReference type="EMBL" id="AMW32741.1"/>
    </source>
</evidence>
<keyword evidence="2" id="KW-1185">Reference proteome</keyword>
<evidence type="ECO:0000313" key="2">
    <source>
        <dbReference type="Proteomes" id="UP000093740"/>
    </source>
</evidence>
<name>A0AAI8GCZ9_FERIS</name>
<gene>
    <name evidence="1" type="ORF">NA23_05265</name>
</gene>
<dbReference type="Proteomes" id="UP000093740">
    <property type="component" value="Chromosome"/>
</dbReference>
<reference evidence="1 2" key="1">
    <citation type="journal article" date="2015" name="Stand. Genomic Sci.">
        <title>Genome sequence of a native-feather degrading extremely thermophilic Eubacterium, Fervidobacterium islandicum AW-1.</title>
        <authorList>
            <person name="Lee Y.J."/>
            <person name="Jeong H."/>
            <person name="Park G.S."/>
            <person name="Kwak Y."/>
            <person name="Lee S.J."/>
            <person name="Lee S.J."/>
            <person name="Park M.K."/>
            <person name="Kim J.Y."/>
            <person name="Kang H.K."/>
            <person name="Shin J.H."/>
            <person name="Lee D.W."/>
        </authorList>
    </citation>
    <scope>NUCLEOTIDE SEQUENCE [LARGE SCALE GENOMIC DNA]</scope>
    <source>
        <strain evidence="1 2">AW-1</strain>
    </source>
</reference>
<accession>A0AAI8GCZ9</accession>